<feature type="compositionally biased region" description="Acidic residues" evidence="8">
    <location>
        <begin position="203"/>
        <end position="213"/>
    </location>
</feature>
<feature type="compositionally biased region" description="Basic residues" evidence="8">
    <location>
        <begin position="593"/>
        <end position="605"/>
    </location>
</feature>
<evidence type="ECO:0000256" key="4">
    <source>
        <dbReference type="ARBA" id="ARBA00022771"/>
    </source>
</evidence>
<evidence type="ECO:0000256" key="7">
    <source>
        <dbReference type="PROSITE-ProRule" id="PRU00042"/>
    </source>
</evidence>
<feature type="region of interest" description="Disordered" evidence="8">
    <location>
        <begin position="194"/>
        <end position="213"/>
    </location>
</feature>
<evidence type="ECO:0000259" key="9">
    <source>
        <dbReference type="PROSITE" id="PS50157"/>
    </source>
</evidence>
<evidence type="ECO:0000256" key="5">
    <source>
        <dbReference type="ARBA" id="ARBA00022833"/>
    </source>
</evidence>
<reference evidence="11" key="1">
    <citation type="submission" date="2015-08" db="UniProtKB">
        <authorList>
            <consortium name="WormBaseParasite"/>
        </authorList>
    </citation>
    <scope>IDENTIFICATION</scope>
</reference>
<comment type="subcellular location">
    <subcellularLocation>
        <location evidence="1">Nucleus</location>
    </subcellularLocation>
</comment>
<name>A0A0K0EQX1_STRER</name>
<keyword evidence="5" id="KW-0862">Zinc</keyword>
<evidence type="ECO:0000313" key="10">
    <source>
        <dbReference type="Proteomes" id="UP000035681"/>
    </source>
</evidence>
<dbReference type="PROSITE" id="PS00028">
    <property type="entry name" value="ZINC_FINGER_C2H2_1"/>
    <property type="match status" value="1"/>
</dbReference>
<evidence type="ECO:0000256" key="3">
    <source>
        <dbReference type="ARBA" id="ARBA00022737"/>
    </source>
</evidence>
<feature type="region of interest" description="Disordered" evidence="8">
    <location>
        <begin position="750"/>
        <end position="784"/>
    </location>
</feature>
<evidence type="ECO:0000313" key="12">
    <source>
        <dbReference type="WBParaSite" id="TCONS_00002460.p1"/>
    </source>
</evidence>
<keyword evidence="10" id="KW-1185">Reference proteome</keyword>
<dbReference type="InterPro" id="IPR050888">
    <property type="entry name" value="ZnF_C2H2-type_TF"/>
</dbReference>
<dbReference type="GO" id="GO:0005634">
    <property type="term" value="C:nucleus"/>
    <property type="evidence" value="ECO:0007669"/>
    <property type="project" value="UniProtKB-SubCell"/>
</dbReference>
<accession>A0A0K0EQX1</accession>
<evidence type="ECO:0000256" key="2">
    <source>
        <dbReference type="ARBA" id="ARBA00022723"/>
    </source>
</evidence>
<keyword evidence="3" id="KW-0677">Repeat</keyword>
<keyword evidence="6" id="KW-0539">Nucleus</keyword>
<dbReference type="Gene3D" id="3.30.160.60">
    <property type="entry name" value="Classic Zinc Finger"/>
    <property type="match status" value="2"/>
</dbReference>
<dbReference type="STRING" id="6248.A0A0K0EQX1"/>
<dbReference type="SUPFAM" id="SSF57667">
    <property type="entry name" value="beta-beta-alpha zinc fingers"/>
    <property type="match status" value="1"/>
</dbReference>
<keyword evidence="2" id="KW-0479">Metal-binding</keyword>
<dbReference type="WBParaSite" id="SSTP_0001185200.1">
    <property type="protein sequence ID" value="SSTP_0001185200.1"/>
    <property type="gene ID" value="SSTP_0001185200"/>
</dbReference>
<protein>
    <submittedName>
        <fullName evidence="11 12">C2H2-type domain-containing protein</fullName>
    </submittedName>
</protein>
<evidence type="ECO:0000313" key="11">
    <source>
        <dbReference type="WBParaSite" id="SSTP_0001185200.1"/>
    </source>
</evidence>
<dbReference type="PROSITE" id="PS50157">
    <property type="entry name" value="ZINC_FINGER_C2H2_2"/>
    <property type="match status" value="1"/>
</dbReference>
<evidence type="ECO:0000256" key="8">
    <source>
        <dbReference type="SAM" id="MobiDB-lite"/>
    </source>
</evidence>
<feature type="region of interest" description="Disordered" evidence="8">
    <location>
        <begin position="561"/>
        <end position="612"/>
    </location>
</feature>
<sequence>MSGSSITVENTLLPNFQGFLERALNGYSDSPANEPLKAAYLSSGVNGISINLKCTECGIVKTTSEDLEIHIKVEHLNWLPYKCPLCGTTRASDNQMREHIHSCHRKNISIFQYQDNGGAKRALQIMLDKAWMTAIGKNNNNNGNKDDRKTSISDIFFKNFGVSNNCEEDEGTTNNTIGTTKDDETINFLKSLQRTVNGKPDGGSDDDEQVDDDHIDNENLTTTTSAIAQDNHEELINSLLLTTMSKKMVPQNNEESSFSKLFNTDSTDPSSFLNDISSIFNLPSETKNDEKDNNSKSQKMLSKKRVLGLCSRCQKPVTAGARQMHMYFHLGKDEGEFRFRCKYEGCTVEYYRKDQMEAHQTKIHGSFQPEMMEDRTQELFEQCQSLSMELLGTINNTPGPSAAQAVLVEAYNKEQEINGKRGKKRKIDDDLPTLINLDKFKNIPTTNDDDSSKTKPDSLTCNSCNKNILVTQKSLHILEHFKSDFELSKFCCKFCSFTCDGRIEMSTHGASKHSDTNCCMDVGDKHKIKLKEILDTCFNEVADNKTCESITREISTLNLKKISSPSGSAESEEDDHTDDKSNADSTIGSPTKPPRRSFSNRKFGYRKTPSKEKKIAMTKLREISMKLGGALYFKKKNNDTLVCQKCDKIIPARVSDHAYTHLDVDLFSCPMCDFGHQCRKGMVNHMKTEHNSGENPIDNRLKFGKEIKNIIRECYPQHFVDVPIPTVVDIERLKATLNITEPFISGIDDLEVKDDEVTEDEQQDEDIKEEEDFDNGGNSDEIEE</sequence>
<dbReference type="PANTHER" id="PTHR24406">
    <property type="entry name" value="TRANSCRIPTIONAL REPRESSOR CTCFL-RELATED"/>
    <property type="match status" value="1"/>
</dbReference>
<proteinExistence type="predicted"/>
<dbReference type="InterPro" id="IPR013087">
    <property type="entry name" value="Znf_C2H2_type"/>
</dbReference>
<dbReference type="InterPro" id="IPR036236">
    <property type="entry name" value="Znf_C2H2_sf"/>
</dbReference>
<dbReference type="SMART" id="SM00355">
    <property type="entry name" value="ZnF_C2H2"/>
    <property type="match status" value="8"/>
</dbReference>
<dbReference type="GO" id="GO:0008270">
    <property type="term" value="F:zinc ion binding"/>
    <property type="evidence" value="ECO:0007669"/>
    <property type="project" value="UniProtKB-KW"/>
</dbReference>
<dbReference type="Proteomes" id="UP000035681">
    <property type="component" value="Unplaced"/>
</dbReference>
<keyword evidence="4 7" id="KW-0863">Zinc-finger</keyword>
<organism evidence="11">
    <name type="scientific">Strongyloides stercoralis</name>
    <name type="common">Threadworm</name>
    <dbReference type="NCBI Taxonomy" id="6248"/>
    <lineage>
        <taxon>Eukaryota</taxon>
        <taxon>Metazoa</taxon>
        <taxon>Ecdysozoa</taxon>
        <taxon>Nematoda</taxon>
        <taxon>Chromadorea</taxon>
        <taxon>Rhabditida</taxon>
        <taxon>Tylenchina</taxon>
        <taxon>Panagrolaimomorpha</taxon>
        <taxon>Strongyloidoidea</taxon>
        <taxon>Strongyloididae</taxon>
        <taxon>Strongyloides</taxon>
    </lineage>
</organism>
<evidence type="ECO:0000256" key="1">
    <source>
        <dbReference type="ARBA" id="ARBA00004123"/>
    </source>
</evidence>
<evidence type="ECO:0000256" key="6">
    <source>
        <dbReference type="ARBA" id="ARBA00023242"/>
    </source>
</evidence>
<dbReference type="WBParaSite" id="TCONS_00002460.p1">
    <property type="protein sequence ID" value="TCONS_00002460.p1"/>
    <property type="gene ID" value="XLOC_002308"/>
</dbReference>
<dbReference type="AlphaFoldDB" id="A0A0K0EQX1"/>
<feature type="domain" description="C2H2-type" evidence="9">
    <location>
        <begin position="339"/>
        <end position="369"/>
    </location>
</feature>